<protein>
    <submittedName>
        <fullName evidence="1">Uncharacterized protein</fullName>
    </submittedName>
</protein>
<dbReference type="EMBL" id="DS989825">
    <property type="protein sequence ID" value="EFR01909.1"/>
    <property type="molecule type" value="Genomic_DNA"/>
</dbReference>
<dbReference type="GeneID" id="10027589"/>
<dbReference type="VEuPathDB" id="FungiDB:MGYG_04909"/>
<proteinExistence type="predicted"/>
<dbReference type="AlphaFoldDB" id="E4UXG1"/>
<organism evidence="2">
    <name type="scientific">Arthroderma gypseum (strain ATCC MYA-4604 / CBS 118893)</name>
    <name type="common">Microsporum gypseum</name>
    <dbReference type="NCBI Taxonomy" id="535722"/>
    <lineage>
        <taxon>Eukaryota</taxon>
        <taxon>Fungi</taxon>
        <taxon>Dikarya</taxon>
        <taxon>Ascomycota</taxon>
        <taxon>Pezizomycotina</taxon>
        <taxon>Eurotiomycetes</taxon>
        <taxon>Eurotiomycetidae</taxon>
        <taxon>Onygenales</taxon>
        <taxon>Arthrodermataceae</taxon>
        <taxon>Nannizzia</taxon>
    </lineage>
</organism>
<dbReference type="RefSeq" id="XP_003172320.1">
    <property type="nucleotide sequence ID" value="XM_003172272.1"/>
</dbReference>
<gene>
    <name evidence="1" type="ORF">MGYG_04909</name>
</gene>
<evidence type="ECO:0000313" key="1">
    <source>
        <dbReference type="EMBL" id="EFR01909.1"/>
    </source>
</evidence>
<name>E4UXG1_ARTGP</name>
<accession>E4UXG1</accession>
<sequence>MGAIKQLRTNYDMIMNRLLNQTDKALRKVLTSYEFSLNGPWSPLAVPPASVSPEAPMSEVRLQKSIRTSKIATFSA</sequence>
<evidence type="ECO:0000313" key="2">
    <source>
        <dbReference type="Proteomes" id="UP000002669"/>
    </source>
</evidence>
<dbReference type="HOGENOM" id="CLU_2654026_0_0_1"/>
<reference evidence="2" key="1">
    <citation type="journal article" date="2012" name="MBio">
        <title>Comparative genome analysis of Trichophyton rubrum and related dermatophytes reveals candidate genes involved in infection.</title>
        <authorList>
            <person name="Martinez D.A."/>
            <person name="Oliver B.G."/>
            <person name="Graeser Y."/>
            <person name="Goldberg J.M."/>
            <person name="Li W."/>
            <person name="Martinez-Rossi N.M."/>
            <person name="Monod M."/>
            <person name="Shelest E."/>
            <person name="Barton R.C."/>
            <person name="Birch E."/>
            <person name="Brakhage A.A."/>
            <person name="Chen Z."/>
            <person name="Gurr S.J."/>
            <person name="Heiman D."/>
            <person name="Heitman J."/>
            <person name="Kosti I."/>
            <person name="Rossi A."/>
            <person name="Saif S."/>
            <person name="Samalova M."/>
            <person name="Saunders C.W."/>
            <person name="Shea T."/>
            <person name="Summerbell R.C."/>
            <person name="Xu J."/>
            <person name="Young S."/>
            <person name="Zeng Q."/>
            <person name="Birren B.W."/>
            <person name="Cuomo C.A."/>
            <person name="White T.C."/>
        </authorList>
    </citation>
    <scope>NUCLEOTIDE SEQUENCE [LARGE SCALE GENOMIC DNA]</scope>
    <source>
        <strain evidence="2">ATCC MYA-4604 / CBS 118893</strain>
    </source>
</reference>
<dbReference type="Proteomes" id="UP000002669">
    <property type="component" value="Unassembled WGS sequence"/>
</dbReference>
<keyword evidence="2" id="KW-1185">Reference proteome</keyword>
<dbReference type="InParanoid" id="E4UXG1"/>